<evidence type="ECO:0000313" key="3">
    <source>
        <dbReference type="EMBL" id="GGP43438.1"/>
    </source>
</evidence>
<dbReference type="EMBL" id="BMRG01000002">
    <property type="protein sequence ID" value="GGP43438.1"/>
    <property type="molecule type" value="Genomic_DNA"/>
</dbReference>
<dbReference type="InterPro" id="IPR007899">
    <property type="entry name" value="CHAD_dom"/>
</dbReference>
<proteinExistence type="predicted"/>
<dbReference type="PANTHER" id="PTHR39339">
    <property type="entry name" value="SLR1444 PROTEIN"/>
    <property type="match status" value="1"/>
</dbReference>
<dbReference type="PROSITE" id="PS51708">
    <property type="entry name" value="CHAD"/>
    <property type="match status" value="1"/>
</dbReference>
<dbReference type="Pfam" id="PF05235">
    <property type="entry name" value="CHAD"/>
    <property type="match status" value="1"/>
</dbReference>
<evidence type="ECO:0000259" key="2">
    <source>
        <dbReference type="PROSITE" id="PS51708"/>
    </source>
</evidence>
<reference evidence="3" key="2">
    <citation type="submission" date="2020-09" db="EMBL/GenBank/DDBJ databases">
        <authorList>
            <person name="Sun Q."/>
            <person name="Ohkuma M."/>
        </authorList>
    </citation>
    <scope>NUCLEOTIDE SEQUENCE</scope>
    <source>
        <strain evidence="3">JCM 3313</strain>
    </source>
</reference>
<comment type="caution">
    <text evidence="3">The sequence shown here is derived from an EMBL/GenBank/DDBJ whole genome shotgun (WGS) entry which is preliminary data.</text>
</comment>
<feature type="domain" description="CHAD" evidence="2">
    <location>
        <begin position="217"/>
        <end position="500"/>
    </location>
</feature>
<accession>A0A918AIA3</accession>
<gene>
    <name evidence="3" type="ORF">GCM10010185_13830</name>
</gene>
<feature type="domain" description="CYTH" evidence="1">
    <location>
        <begin position="10"/>
        <end position="209"/>
    </location>
</feature>
<dbReference type="SMART" id="SM00880">
    <property type="entry name" value="CHAD"/>
    <property type="match status" value="1"/>
</dbReference>
<dbReference type="Gene3D" id="2.40.320.10">
    <property type="entry name" value="Hypothetical Protein Pfu-838710-001"/>
    <property type="match status" value="1"/>
</dbReference>
<dbReference type="Gene3D" id="1.40.20.10">
    <property type="entry name" value="CHAD domain"/>
    <property type="match status" value="1"/>
</dbReference>
<dbReference type="PROSITE" id="PS51707">
    <property type="entry name" value="CYTH"/>
    <property type="match status" value="1"/>
</dbReference>
<dbReference type="CDD" id="cd07374">
    <property type="entry name" value="CYTH-like_Pase"/>
    <property type="match status" value="1"/>
</dbReference>
<dbReference type="Pfam" id="PF01928">
    <property type="entry name" value="CYTH"/>
    <property type="match status" value="1"/>
</dbReference>
<reference evidence="3" key="1">
    <citation type="journal article" date="2014" name="Int. J. Syst. Evol. Microbiol.">
        <title>Complete genome sequence of Corynebacterium casei LMG S-19264T (=DSM 44701T), isolated from a smear-ripened cheese.</title>
        <authorList>
            <consortium name="US DOE Joint Genome Institute (JGI-PGF)"/>
            <person name="Walter F."/>
            <person name="Albersmeier A."/>
            <person name="Kalinowski J."/>
            <person name="Ruckert C."/>
        </authorList>
    </citation>
    <scope>NUCLEOTIDE SEQUENCE</scope>
    <source>
        <strain evidence="3">JCM 3313</strain>
    </source>
</reference>
<sequence>MYAWGMATSVRETERKYEAPAGTALPDLAGLPGVAAAAGPEEQRLEAVYYDTPDLRLARAGLTLRRRTGGHDAGWHLKLPVGGDTREEVRLPVGEAAEHPPEELGALVRVHARGRELGPVARIETTRQRWQLVDAHGELLAEVVEDLVSAQAVPDGTGADSWREIEVELGEGGEPKLLKRVERLLAEAGIRRSTSSAKLTRLLADRLSSPGPAPGSAGTAGGVVLAYLREQADALKRQDPRVRRQEDDAVHQMRVATRRMRSALQAFGSIVDRDRTRELTDELKWLAGVLGQARDLEVLRGRFEGVVAGLEPELVPGPVAARLTRHFAPLETEAQRALVAALDSSRYFALLDAVDALLADPPLTPLADRKAVKVLPSLVERTYRRLAKRAAEATRHIGDDDTALHETRKAAKRLRYAVEAVEPLFGKRATRYRKRLKALQELLGEHQDSVVARPVLRELGAQAQRDNENAFAFGLLHGLEQGRARHAEERFPAAWRALGRPKLS</sequence>
<dbReference type="InterPro" id="IPR033469">
    <property type="entry name" value="CYTH-like_dom_sf"/>
</dbReference>
<dbReference type="SUPFAM" id="SSF55154">
    <property type="entry name" value="CYTH-like phosphatases"/>
    <property type="match status" value="1"/>
</dbReference>
<keyword evidence="4" id="KW-1185">Reference proteome</keyword>
<evidence type="ECO:0000259" key="1">
    <source>
        <dbReference type="PROSITE" id="PS51707"/>
    </source>
</evidence>
<protein>
    <submittedName>
        <fullName evidence="3">CHAD domain-containing protein</fullName>
    </submittedName>
</protein>
<dbReference type="SMART" id="SM01118">
    <property type="entry name" value="CYTH"/>
    <property type="match status" value="1"/>
</dbReference>
<dbReference type="AlphaFoldDB" id="A0A918AIA3"/>
<evidence type="ECO:0000313" key="4">
    <source>
        <dbReference type="Proteomes" id="UP000639606"/>
    </source>
</evidence>
<dbReference type="PANTHER" id="PTHR39339:SF1">
    <property type="entry name" value="CHAD DOMAIN-CONTAINING PROTEIN"/>
    <property type="match status" value="1"/>
</dbReference>
<dbReference type="InterPro" id="IPR038186">
    <property type="entry name" value="CHAD_dom_sf"/>
</dbReference>
<name>A0A918AIA3_9PSEU</name>
<dbReference type="InterPro" id="IPR023577">
    <property type="entry name" value="CYTH_domain"/>
</dbReference>
<dbReference type="Proteomes" id="UP000639606">
    <property type="component" value="Unassembled WGS sequence"/>
</dbReference>
<organism evidence="3 4">
    <name type="scientific">Saccharothrix coeruleofusca</name>
    <dbReference type="NCBI Taxonomy" id="33919"/>
    <lineage>
        <taxon>Bacteria</taxon>
        <taxon>Bacillati</taxon>
        <taxon>Actinomycetota</taxon>
        <taxon>Actinomycetes</taxon>
        <taxon>Pseudonocardiales</taxon>
        <taxon>Pseudonocardiaceae</taxon>
        <taxon>Saccharothrix</taxon>
    </lineage>
</organism>